<dbReference type="InterPro" id="IPR000045">
    <property type="entry name" value="Prepilin_IV_endopep_pep"/>
</dbReference>
<organism evidence="3 4">
    <name type="scientific">Gimesia chilikensis</name>
    <dbReference type="NCBI Taxonomy" id="2605989"/>
    <lineage>
        <taxon>Bacteria</taxon>
        <taxon>Pseudomonadati</taxon>
        <taxon>Planctomycetota</taxon>
        <taxon>Planctomycetia</taxon>
        <taxon>Planctomycetales</taxon>
        <taxon>Planctomycetaceae</taxon>
        <taxon>Gimesia</taxon>
    </lineage>
</organism>
<dbReference type="GO" id="GO:0004190">
    <property type="term" value="F:aspartic-type endopeptidase activity"/>
    <property type="evidence" value="ECO:0007669"/>
    <property type="project" value="InterPro"/>
</dbReference>
<accession>A0A517PUE1</accession>
<reference evidence="3 4" key="1">
    <citation type="submission" date="2019-02" db="EMBL/GenBank/DDBJ databases">
        <title>Deep-cultivation of Planctomycetes and their phenomic and genomic characterization uncovers novel biology.</title>
        <authorList>
            <person name="Wiegand S."/>
            <person name="Jogler M."/>
            <person name="Boedeker C."/>
            <person name="Pinto D."/>
            <person name="Vollmers J."/>
            <person name="Rivas-Marin E."/>
            <person name="Kohn T."/>
            <person name="Peeters S.H."/>
            <person name="Heuer A."/>
            <person name="Rast P."/>
            <person name="Oberbeckmann S."/>
            <person name="Bunk B."/>
            <person name="Jeske O."/>
            <person name="Meyerdierks A."/>
            <person name="Storesund J.E."/>
            <person name="Kallscheuer N."/>
            <person name="Luecker S."/>
            <person name="Lage O.M."/>
            <person name="Pohl T."/>
            <person name="Merkel B.J."/>
            <person name="Hornburger P."/>
            <person name="Mueller R.-W."/>
            <person name="Bruemmer F."/>
            <person name="Labrenz M."/>
            <person name="Spormann A.M."/>
            <person name="Op den Camp H."/>
            <person name="Overmann J."/>
            <person name="Amann R."/>
            <person name="Jetten M.S.M."/>
            <person name="Mascher T."/>
            <person name="Medema M.H."/>
            <person name="Devos D.P."/>
            <person name="Kaster A.-K."/>
            <person name="Ovreas L."/>
            <person name="Rohde M."/>
            <person name="Galperin M.Y."/>
            <person name="Jogler C."/>
        </authorList>
    </citation>
    <scope>NUCLEOTIDE SEQUENCE [LARGE SCALE GENOMIC DNA]</scope>
    <source>
        <strain evidence="3 4">HG66A1</strain>
    </source>
</reference>
<gene>
    <name evidence="3" type="ORF">HG66A1_48000</name>
</gene>
<evidence type="ECO:0000256" key="1">
    <source>
        <dbReference type="SAM" id="Phobius"/>
    </source>
</evidence>
<dbReference type="AlphaFoldDB" id="A0A517PUE1"/>
<dbReference type="EMBL" id="CP036266">
    <property type="protein sequence ID" value="QDT22989.1"/>
    <property type="molecule type" value="Genomic_DNA"/>
</dbReference>
<keyword evidence="1" id="KW-1133">Transmembrane helix</keyword>
<feature type="transmembrane region" description="Helical" evidence="1">
    <location>
        <begin position="6"/>
        <end position="25"/>
    </location>
</feature>
<protein>
    <recommendedName>
        <fullName evidence="2">Prepilin type IV endopeptidase peptidase domain-containing protein</fullName>
    </recommendedName>
</protein>
<dbReference type="Gene3D" id="1.20.120.1220">
    <property type="match status" value="1"/>
</dbReference>
<feature type="domain" description="Prepilin type IV endopeptidase peptidase" evidence="2">
    <location>
        <begin position="13"/>
        <end position="108"/>
    </location>
</feature>
<feature type="transmembrane region" description="Helical" evidence="1">
    <location>
        <begin position="84"/>
        <end position="109"/>
    </location>
</feature>
<keyword evidence="4" id="KW-1185">Reference proteome</keyword>
<feature type="transmembrane region" description="Helical" evidence="1">
    <location>
        <begin position="56"/>
        <end position="72"/>
    </location>
</feature>
<evidence type="ECO:0000313" key="4">
    <source>
        <dbReference type="Proteomes" id="UP000320421"/>
    </source>
</evidence>
<feature type="transmembrane region" description="Helical" evidence="1">
    <location>
        <begin position="32"/>
        <end position="50"/>
    </location>
</feature>
<dbReference type="Proteomes" id="UP000320421">
    <property type="component" value="Chromosome"/>
</dbReference>
<dbReference type="OrthoDB" id="5508079at2"/>
<sequence length="168" mass="18442">MFAVPILVWPVICVLALLLSVAISIEFLTQRIPNWLNLAGVFTGLALIVFDHQWAMHLTGFLVGFGIGIMLMSKGYVSGGFSKLLIAIGTVAGPVVPLITLIVCILLILGTSVYDKVRGRYENTFEVPEELEVQDDDARRPGAWLVKGSLFLSLTTILGLLLLYQPWK</sequence>
<keyword evidence="1" id="KW-0472">Membrane</keyword>
<name>A0A517PUE1_9PLAN</name>
<proteinExistence type="predicted"/>
<keyword evidence="1" id="KW-0812">Transmembrane</keyword>
<evidence type="ECO:0000313" key="3">
    <source>
        <dbReference type="EMBL" id="QDT22989.1"/>
    </source>
</evidence>
<dbReference type="Pfam" id="PF01478">
    <property type="entry name" value="Peptidase_A24"/>
    <property type="match status" value="1"/>
</dbReference>
<dbReference type="GO" id="GO:0016020">
    <property type="term" value="C:membrane"/>
    <property type="evidence" value="ECO:0007669"/>
    <property type="project" value="InterPro"/>
</dbReference>
<dbReference type="RefSeq" id="WP_145189722.1">
    <property type="nucleotide sequence ID" value="NZ_CP036266.1"/>
</dbReference>
<feature type="transmembrane region" description="Helical" evidence="1">
    <location>
        <begin position="144"/>
        <end position="164"/>
    </location>
</feature>
<evidence type="ECO:0000259" key="2">
    <source>
        <dbReference type="Pfam" id="PF01478"/>
    </source>
</evidence>